<dbReference type="SUPFAM" id="SSF54695">
    <property type="entry name" value="POZ domain"/>
    <property type="match status" value="1"/>
</dbReference>
<feature type="domain" description="C2H2-type" evidence="6">
    <location>
        <begin position="556"/>
        <end position="584"/>
    </location>
</feature>
<evidence type="ECO:0000259" key="6">
    <source>
        <dbReference type="PROSITE" id="PS50157"/>
    </source>
</evidence>
<feature type="compositionally biased region" description="Pro residues" evidence="4">
    <location>
        <begin position="142"/>
        <end position="154"/>
    </location>
</feature>
<evidence type="ECO:0000259" key="5">
    <source>
        <dbReference type="PROSITE" id="PS50097"/>
    </source>
</evidence>
<dbReference type="GO" id="GO:0048477">
    <property type="term" value="P:oogenesis"/>
    <property type="evidence" value="ECO:0007669"/>
    <property type="project" value="UniProtKB-ARBA"/>
</dbReference>
<dbReference type="PROSITE" id="PS00028">
    <property type="entry name" value="ZINC_FINGER_C2H2_1"/>
    <property type="match status" value="2"/>
</dbReference>
<dbReference type="EMBL" id="JBBCAQ010000032">
    <property type="protein sequence ID" value="KAK7583842.1"/>
    <property type="molecule type" value="Genomic_DNA"/>
</dbReference>
<dbReference type="InterPro" id="IPR000210">
    <property type="entry name" value="BTB/POZ_dom"/>
</dbReference>
<dbReference type="SMART" id="SM00225">
    <property type="entry name" value="BTB"/>
    <property type="match status" value="1"/>
</dbReference>
<keyword evidence="3" id="KW-0479">Metal-binding</keyword>
<dbReference type="Pfam" id="PF00096">
    <property type="entry name" value="zf-C2H2"/>
    <property type="match status" value="1"/>
</dbReference>
<dbReference type="PROSITE" id="PS50097">
    <property type="entry name" value="BTB"/>
    <property type="match status" value="1"/>
</dbReference>
<dbReference type="GO" id="GO:0002009">
    <property type="term" value="P:morphogenesis of an epithelium"/>
    <property type="evidence" value="ECO:0007669"/>
    <property type="project" value="UniProtKB-ARBA"/>
</dbReference>
<dbReference type="Gene3D" id="3.30.160.60">
    <property type="entry name" value="Classic Zinc Finger"/>
    <property type="match status" value="1"/>
</dbReference>
<dbReference type="Gene3D" id="3.30.710.10">
    <property type="entry name" value="Potassium Channel Kv1.1, Chain A"/>
    <property type="match status" value="1"/>
</dbReference>
<keyword evidence="3" id="KW-0863">Zinc-finger</keyword>
<dbReference type="Pfam" id="PF00651">
    <property type="entry name" value="BTB"/>
    <property type="match status" value="1"/>
</dbReference>
<organism evidence="7 8">
    <name type="scientific">Parthenolecanium corni</name>
    <dbReference type="NCBI Taxonomy" id="536013"/>
    <lineage>
        <taxon>Eukaryota</taxon>
        <taxon>Metazoa</taxon>
        <taxon>Ecdysozoa</taxon>
        <taxon>Arthropoda</taxon>
        <taxon>Hexapoda</taxon>
        <taxon>Insecta</taxon>
        <taxon>Pterygota</taxon>
        <taxon>Neoptera</taxon>
        <taxon>Paraneoptera</taxon>
        <taxon>Hemiptera</taxon>
        <taxon>Sternorrhyncha</taxon>
        <taxon>Coccoidea</taxon>
        <taxon>Coccidae</taxon>
        <taxon>Parthenolecanium</taxon>
    </lineage>
</organism>
<feature type="region of interest" description="Disordered" evidence="4">
    <location>
        <begin position="325"/>
        <end position="370"/>
    </location>
</feature>
<dbReference type="InterPro" id="IPR013087">
    <property type="entry name" value="Znf_C2H2_type"/>
</dbReference>
<dbReference type="PANTHER" id="PTHR23110">
    <property type="entry name" value="BTB DOMAIN TRANSCRIPTION FACTOR"/>
    <property type="match status" value="1"/>
</dbReference>
<dbReference type="InterPro" id="IPR011333">
    <property type="entry name" value="SKP1/BTB/POZ_sf"/>
</dbReference>
<evidence type="ECO:0000313" key="8">
    <source>
        <dbReference type="Proteomes" id="UP001367676"/>
    </source>
</evidence>
<feature type="region of interest" description="Disordered" evidence="4">
    <location>
        <begin position="627"/>
        <end position="662"/>
    </location>
</feature>
<dbReference type="GO" id="GO:0042051">
    <property type="term" value="P:compound eye photoreceptor development"/>
    <property type="evidence" value="ECO:0007669"/>
    <property type="project" value="UniProtKB-ARBA"/>
</dbReference>
<name>A0AAN9TQY2_9HEMI</name>
<feature type="compositionally biased region" description="Polar residues" evidence="4">
    <location>
        <begin position="352"/>
        <end position="364"/>
    </location>
</feature>
<evidence type="ECO:0000313" key="7">
    <source>
        <dbReference type="EMBL" id="KAK7583842.1"/>
    </source>
</evidence>
<gene>
    <name evidence="7" type="ORF">V9T40_004805</name>
</gene>
<dbReference type="AlphaFoldDB" id="A0AAN9TQY2"/>
<comment type="caution">
    <text evidence="7">The sequence shown here is derived from an EMBL/GenBank/DDBJ whole genome shotgun (WGS) entry which is preliminary data.</text>
</comment>
<keyword evidence="3" id="KW-0862">Zinc</keyword>
<evidence type="ECO:0000256" key="2">
    <source>
        <dbReference type="ARBA" id="ARBA00023242"/>
    </source>
</evidence>
<dbReference type="PANTHER" id="PTHR23110:SF82">
    <property type="entry name" value="PROTEIN TRAMTRACK, ALPHA ISOFORM"/>
    <property type="match status" value="1"/>
</dbReference>
<dbReference type="InterPro" id="IPR051095">
    <property type="entry name" value="Dros_DevTransReg"/>
</dbReference>
<dbReference type="InterPro" id="IPR036236">
    <property type="entry name" value="Znf_C2H2_sf"/>
</dbReference>
<feature type="region of interest" description="Disordered" evidence="4">
    <location>
        <begin position="478"/>
        <end position="497"/>
    </location>
</feature>
<feature type="region of interest" description="Disordered" evidence="4">
    <location>
        <begin position="132"/>
        <end position="307"/>
    </location>
</feature>
<feature type="domain" description="BTB" evidence="5">
    <location>
        <begin position="33"/>
        <end position="98"/>
    </location>
</feature>
<feature type="domain" description="C2H2-type" evidence="6">
    <location>
        <begin position="586"/>
        <end position="609"/>
    </location>
</feature>
<keyword evidence="2" id="KW-0539">Nucleus</keyword>
<evidence type="ECO:0000256" key="4">
    <source>
        <dbReference type="SAM" id="MobiDB-lite"/>
    </source>
</evidence>
<dbReference type="GO" id="GO:0008270">
    <property type="term" value="F:zinc ion binding"/>
    <property type="evidence" value="ECO:0007669"/>
    <property type="project" value="UniProtKB-KW"/>
</dbReference>
<proteinExistence type="predicted"/>
<protein>
    <submittedName>
        <fullName evidence="7">Uncharacterized protein</fullName>
    </submittedName>
</protein>
<comment type="subcellular location">
    <subcellularLocation>
        <location evidence="1">Nucleus</location>
    </subcellularLocation>
</comment>
<keyword evidence="8" id="KW-1185">Reference proteome</keyword>
<dbReference type="GO" id="GO:0045165">
    <property type="term" value="P:cell fate commitment"/>
    <property type="evidence" value="ECO:0007669"/>
    <property type="project" value="UniProtKB-ARBA"/>
</dbReference>
<dbReference type="Proteomes" id="UP001367676">
    <property type="component" value="Unassembled WGS sequence"/>
</dbReference>
<dbReference type="SMART" id="SM00355">
    <property type="entry name" value="ZnF_C2H2"/>
    <property type="match status" value="2"/>
</dbReference>
<sequence length="662" mass="71392">MTHTSQRFCLRWNNHHSNLLSVFDQLLLKESFVDVTLAVEGQLLKAHKVILSACSPYFETLFVSHPDKHPIVILKDVPFADMRSLLDFIYRGEVSVDQDRLTGFLKVAESLRIKGLTEVNEEKCDLPSIASSLLSSNGQQPTAPPPAAPPPPPSLHRIHLGQPSSSPSSLSSPNAGSNKRCIPSPSNFQPFSGNSNIIINNNNNNNNNDNNLANASSYYGQKRKRGRPRKLSGGSSDTPSGASPEHDLDSDNRISSLSLSNLSDSSYGKLVTQPAKPHGPPDLLEVNMTEHSQHSPSSFSEEHNIESPLADDSCLEASEDCCVKTEPNDDLATPGTSSFADCRSPRMRDSPGSRSQSQTPTNASERYPPDKCQWKEILKRLKKPEISIQVEKNERQYDDTPFLRCRRNFYARGGDGGNGVAKGSAEQEGYSSGDGSRGPTAEAMEWYVDTQSYGDGDDDVDDEDEAMIKYEYDSLRASASAPASNNDGDSSPGGGVNAPAAVATSTATGATAAAANSSACASSLSVSGGAGSEPPAKPLDKSSVRRYCVQVAEHLFQCTLCYKTYTHISNFSRHFLSAHHGLRQEIPCPVCYRIFTRRDNMLTHMKQVHRITVTRGLATSLIQKLSAGSNDSASSGTGTATTTTTTTSTTTVDSRSNSSSTS</sequence>
<feature type="compositionally biased region" description="Low complexity" evidence="4">
    <location>
        <begin position="253"/>
        <end position="266"/>
    </location>
</feature>
<feature type="compositionally biased region" description="Basic residues" evidence="4">
    <location>
        <begin position="221"/>
        <end position="230"/>
    </location>
</feature>
<evidence type="ECO:0000256" key="3">
    <source>
        <dbReference type="PROSITE-ProRule" id="PRU00042"/>
    </source>
</evidence>
<accession>A0AAN9TQY2</accession>
<dbReference type="GO" id="GO:0061061">
    <property type="term" value="P:muscle structure development"/>
    <property type="evidence" value="ECO:0007669"/>
    <property type="project" value="UniProtKB-ARBA"/>
</dbReference>
<feature type="compositionally biased region" description="Polar residues" evidence="4">
    <location>
        <begin position="184"/>
        <end position="193"/>
    </location>
</feature>
<feature type="compositionally biased region" description="Low complexity" evidence="4">
    <location>
        <begin position="194"/>
        <end position="211"/>
    </location>
</feature>
<reference evidence="7 8" key="1">
    <citation type="submission" date="2024-03" db="EMBL/GenBank/DDBJ databases">
        <title>Adaptation during the transition from Ophiocordyceps entomopathogen to insect associate is accompanied by gene loss and intensified selection.</title>
        <authorList>
            <person name="Ward C.M."/>
            <person name="Onetto C.A."/>
            <person name="Borneman A.R."/>
        </authorList>
    </citation>
    <scope>NUCLEOTIDE SEQUENCE [LARGE SCALE GENOMIC DNA]</scope>
    <source>
        <strain evidence="7">AWRI1</strain>
        <tissue evidence="7">Single Adult Female</tissue>
    </source>
</reference>
<dbReference type="PROSITE" id="PS50157">
    <property type="entry name" value="ZINC_FINGER_C2H2_2"/>
    <property type="match status" value="2"/>
</dbReference>
<dbReference type="GO" id="GO:0005634">
    <property type="term" value="C:nucleus"/>
    <property type="evidence" value="ECO:0007669"/>
    <property type="project" value="UniProtKB-SubCell"/>
</dbReference>
<dbReference type="SUPFAM" id="SSF57667">
    <property type="entry name" value="beta-beta-alpha zinc fingers"/>
    <property type="match status" value="2"/>
</dbReference>
<evidence type="ECO:0000256" key="1">
    <source>
        <dbReference type="ARBA" id="ARBA00004123"/>
    </source>
</evidence>
<feature type="region of interest" description="Disordered" evidence="4">
    <location>
        <begin position="414"/>
        <end position="440"/>
    </location>
</feature>
<dbReference type="CDD" id="cd18315">
    <property type="entry name" value="BTB_POZ_BAB-like"/>
    <property type="match status" value="1"/>
</dbReference>
<dbReference type="GO" id="GO:0006357">
    <property type="term" value="P:regulation of transcription by RNA polymerase II"/>
    <property type="evidence" value="ECO:0007669"/>
    <property type="project" value="TreeGrafter"/>
</dbReference>
<dbReference type="GO" id="GO:0045466">
    <property type="term" value="P:R7 cell differentiation"/>
    <property type="evidence" value="ECO:0007669"/>
    <property type="project" value="UniProtKB-ARBA"/>
</dbReference>
<dbReference type="FunFam" id="3.30.710.10:FF:000091">
    <property type="entry name" value="Lola, isoform F"/>
    <property type="match status" value="1"/>
</dbReference>
<feature type="compositionally biased region" description="Low complexity" evidence="4">
    <location>
        <begin position="163"/>
        <end position="173"/>
    </location>
</feature>